<evidence type="ECO:0000313" key="1">
    <source>
        <dbReference type="EMBL" id="CDW32942.1"/>
    </source>
</evidence>
<reference evidence="1" key="1">
    <citation type="submission" date="2014-05" db="EMBL/GenBank/DDBJ databases">
        <authorList>
            <person name="Chronopoulou M."/>
        </authorList>
    </citation>
    <scope>NUCLEOTIDE SEQUENCE</scope>
    <source>
        <tissue evidence="1">Whole organism</tissue>
    </source>
</reference>
<protein>
    <submittedName>
        <fullName evidence="1">Uncharacterized protein</fullName>
    </submittedName>
</protein>
<sequence length="40" mass="4217">FIGNLCILSSIIPLSSIPPPPPQEGVSFNPDAVNNTLLLK</sequence>
<accession>A0A0K2U4U8</accession>
<dbReference type="EMBL" id="HACA01015581">
    <property type="protein sequence ID" value="CDW32942.1"/>
    <property type="molecule type" value="Transcribed_RNA"/>
</dbReference>
<feature type="non-terminal residue" evidence="1">
    <location>
        <position position="1"/>
    </location>
</feature>
<proteinExistence type="predicted"/>
<name>A0A0K2U4U8_LEPSM</name>
<dbReference type="AlphaFoldDB" id="A0A0K2U4U8"/>
<organism evidence="1">
    <name type="scientific">Lepeophtheirus salmonis</name>
    <name type="common">Salmon louse</name>
    <name type="synonym">Caligus salmonis</name>
    <dbReference type="NCBI Taxonomy" id="72036"/>
    <lineage>
        <taxon>Eukaryota</taxon>
        <taxon>Metazoa</taxon>
        <taxon>Ecdysozoa</taxon>
        <taxon>Arthropoda</taxon>
        <taxon>Crustacea</taxon>
        <taxon>Multicrustacea</taxon>
        <taxon>Hexanauplia</taxon>
        <taxon>Copepoda</taxon>
        <taxon>Siphonostomatoida</taxon>
        <taxon>Caligidae</taxon>
        <taxon>Lepeophtheirus</taxon>
    </lineage>
</organism>